<feature type="compositionally biased region" description="Polar residues" evidence="6">
    <location>
        <begin position="312"/>
        <end position="321"/>
    </location>
</feature>
<evidence type="ECO:0000256" key="5">
    <source>
        <dbReference type="ARBA" id="ARBA00038359"/>
    </source>
</evidence>
<gene>
    <name evidence="9" type="ORF">QBC46DRAFT_460024</name>
</gene>
<dbReference type="AlphaFoldDB" id="A0AAN6N482"/>
<evidence type="ECO:0000256" key="6">
    <source>
        <dbReference type="SAM" id="MobiDB-lite"/>
    </source>
</evidence>
<feature type="region of interest" description="Disordered" evidence="6">
    <location>
        <begin position="284"/>
        <end position="349"/>
    </location>
</feature>
<sequence>MHHGLQLAIAMWAMTAISLGLVGLRLYTRIRIVKFVGLEDHLYVWTGLFLLIFTASIQVAVHYGLGQSFWTLAVDDSSNAIFWTYVANTFAITGNAMAKLSMGCFLLRVVQLRGQKVALWALIFITGATSIALAVMLWNQTTPRKASWDPLRTPGIWNLSIQPLSVGLGAWSSACDFFFAVFPWMFTWSLRMPRREKVMLSSGMSLGVIAGACGIIRTVVLSRLDISDYTLNFAIYFVWAGAEIAVAMVCLGIPTLRPLYLKKRGMSIGYGDRRHSQYGNDEDVLPQFEMCGPEPQPPLPPSEKPLSEPQREPQNPFNDPTTDSRRSSQETQYNQQMHPVRDSASSHTMVESIHDEEMGSDSPIFHSPILSTPESCHTHHSRRRSDSVDDILGLYDQRPSRETSRAPAHGIIWVKNEVRVQSEEKNDYLTPNWPLKS</sequence>
<feature type="transmembrane region" description="Helical" evidence="7">
    <location>
        <begin position="117"/>
        <end position="139"/>
    </location>
</feature>
<feature type="transmembrane region" description="Helical" evidence="7">
    <location>
        <begin position="233"/>
        <end position="256"/>
    </location>
</feature>
<dbReference type="Proteomes" id="UP001303473">
    <property type="component" value="Unassembled WGS sequence"/>
</dbReference>
<feature type="domain" description="Rhodopsin" evidence="8">
    <location>
        <begin position="24"/>
        <end position="260"/>
    </location>
</feature>
<name>A0AAN6N482_9PEZI</name>
<evidence type="ECO:0000256" key="2">
    <source>
        <dbReference type="ARBA" id="ARBA00022692"/>
    </source>
</evidence>
<keyword evidence="10" id="KW-1185">Reference proteome</keyword>
<evidence type="ECO:0000256" key="1">
    <source>
        <dbReference type="ARBA" id="ARBA00004141"/>
    </source>
</evidence>
<dbReference type="PANTHER" id="PTHR33048">
    <property type="entry name" value="PTH11-LIKE INTEGRAL MEMBRANE PROTEIN (AFU_ORTHOLOGUE AFUA_5G11245)"/>
    <property type="match status" value="1"/>
</dbReference>
<comment type="subcellular location">
    <subcellularLocation>
        <location evidence="1">Membrane</location>
        <topology evidence="1">Multi-pass membrane protein</topology>
    </subcellularLocation>
</comment>
<feature type="transmembrane region" description="Helical" evidence="7">
    <location>
        <begin position="42"/>
        <end position="65"/>
    </location>
</feature>
<comment type="caution">
    <text evidence="9">The sequence shown here is derived from an EMBL/GenBank/DDBJ whole genome shotgun (WGS) entry which is preliminary data.</text>
</comment>
<dbReference type="EMBL" id="MU853821">
    <property type="protein sequence ID" value="KAK3938887.1"/>
    <property type="molecule type" value="Genomic_DNA"/>
</dbReference>
<evidence type="ECO:0000313" key="9">
    <source>
        <dbReference type="EMBL" id="KAK3938887.1"/>
    </source>
</evidence>
<evidence type="ECO:0000256" key="7">
    <source>
        <dbReference type="SAM" id="Phobius"/>
    </source>
</evidence>
<feature type="transmembrane region" description="Helical" evidence="7">
    <location>
        <begin position="85"/>
        <end position="110"/>
    </location>
</feature>
<reference evidence="10" key="1">
    <citation type="journal article" date="2023" name="Mol. Phylogenet. Evol.">
        <title>Genome-scale phylogeny and comparative genomics of the fungal order Sordariales.</title>
        <authorList>
            <person name="Hensen N."/>
            <person name="Bonometti L."/>
            <person name="Westerberg I."/>
            <person name="Brannstrom I.O."/>
            <person name="Guillou S."/>
            <person name="Cros-Aarteil S."/>
            <person name="Calhoun S."/>
            <person name="Haridas S."/>
            <person name="Kuo A."/>
            <person name="Mondo S."/>
            <person name="Pangilinan J."/>
            <person name="Riley R."/>
            <person name="LaButti K."/>
            <person name="Andreopoulos B."/>
            <person name="Lipzen A."/>
            <person name="Chen C."/>
            <person name="Yan M."/>
            <person name="Daum C."/>
            <person name="Ng V."/>
            <person name="Clum A."/>
            <person name="Steindorff A."/>
            <person name="Ohm R.A."/>
            <person name="Martin F."/>
            <person name="Silar P."/>
            <person name="Natvig D.O."/>
            <person name="Lalanne C."/>
            <person name="Gautier V."/>
            <person name="Ament-Velasquez S.L."/>
            <person name="Kruys A."/>
            <person name="Hutchinson M.I."/>
            <person name="Powell A.J."/>
            <person name="Barry K."/>
            <person name="Miller A.N."/>
            <person name="Grigoriev I.V."/>
            <person name="Debuchy R."/>
            <person name="Gladieux P."/>
            <person name="Hiltunen Thoren M."/>
            <person name="Johannesson H."/>
        </authorList>
    </citation>
    <scope>NUCLEOTIDE SEQUENCE [LARGE SCALE GENOMIC DNA]</scope>
    <source>
        <strain evidence="10">CBS 340.73</strain>
    </source>
</reference>
<keyword evidence="3 7" id="KW-1133">Transmembrane helix</keyword>
<dbReference type="PANTHER" id="PTHR33048:SF93">
    <property type="entry name" value="INTEGRAL MEMBRANE PROTEIN"/>
    <property type="match status" value="1"/>
</dbReference>
<protein>
    <recommendedName>
        <fullName evidence="8">Rhodopsin domain-containing protein</fullName>
    </recommendedName>
</protein>
<feature type="transmembrane region" description="Helical" evidence="7">
    <location>
        <begin position="6"/>
        <end position="27"/>
    </location>
</feature>
<evidence type="ECO:0000256" key="4">
    <source>
        <dbReference type="ARBA" id="ARBA00023136"/>
    </source>
</evidence>
<dbReference type="InterPro" id="IPR049326">
    <property type="entry name" value="Rhodopsin_dom_fungi"/>
</dbReference>
<dbReference type="InterPro" id="IPR052337">
    <property type="entry name" value="SAT4-like"/>
</dbReference>
<feature type="transmembrane region" description="Helical" evidence="7">
    <location>
        <begin position="198"/>
        <end position="221"/>
    </location>
</feature>
<comment type="similarity">
    <text evidence="5">Belongs to the SAT4 family.</text>
</comment>
<proteinExistence type="inferred from homology"/>
<feature type="compositionally biased region" description="Polar residues" evidence="6">
    <location>
        <begin position="329"/>
        <end position="349"/>
    </location>
</feature>
<dbReference type="GO" id="GO:0016020">
    <property type="term" value="C:membrane"/>
    <property type="evidence" value="ECO:0007669"/>
    <property type="project" value="UniProtKB-SubCell"/>
</dbReference>
<organism evidence="9 10">
    <name type="scientific">Diplogelasinospora grovesii</name>
    <dbReference type="NCBI Taxonomy" id="303347"/>
    <lineage>
        <taxon>Eukaryota</taxon>
        <taxon>Fungi</taxon>
        <taxon>Dikarya</taxon>
        <taxon>Ascomycota</taxon>
        <taxon>Pezizomycotina</taxon>
        <taxon>Sordariomycetes</taxon>
        <taxon>Sordariomycetidae</taxon>
        <taxon>Sordariales</taxon>
        <taxon>Diplogelasinosporaceae</taxon>
        <taxon>Diplogelasinospora</taxon>
    </lineage>
</organism>
<evidence type="ECO:0000259" key="8">
    <source>
        <dbReference type="Pfam" id="PF20684"/>
    </source>
</evidence>
<keyword evidence="4 7" id="KW-0472">Membrane</keyword>
<evidence type="ECO:0000256" key="3">
    <source>
        <dbReference type="ARBA" id="ARBA00022989"/>
    </source>
</evidence>
<dbReference type="Pfam" id="PF20684">
    <property type="entry name" value="Fung_rhodopsin"/>
    <property type="match status" value="1"/>
</dbReference>
<feature type="compositionally biased region" description="Pro residues" evidence="6">
    <location>
        <begin position="294"/>
        <end position="303"/>
    </location>
</feature>
<feature type="transmembrane region" description="Helical" evidence="7">
    <location>
        <begin position="159"/>
        <end position="186"/>
    </location>
</feature>
<keyword evidence="2 7" id="KW-0812">Transmembrane</keyword>
<accession>A0AAN6N482</accession>
<evidence type="ECO:0000313" key="10">
    <source>
        <dbReference type="Proteomes" id="UP001303473"/>
    </source>
</evidence>